<dbReference type="RefSeq" id="WP_190050977.1">
    <property type="nucleotide sequence ID" value="NZ_BMWC01000004.1"/>
</dbReference>
<evidence type="ECO:0000313" key="2">
    <source>
        <dbReference type="EMBL" id="GGX00567.1"/>
    </source>
</evidence>
<keyword evidence="1" id="KW-0560">Oxidoreductase</keyword>
<dbReference type="Proteomes" id="UP000617743">
    <property type="component" value="Unassembled WGS sequence"/>
</dbReference>
<evidence type="ECO:0000313" key="3">
    <source>
        <dbReference type="Proteomes" id="UP000617743"/>
    </source>
</evidence>
<dbReference type="EMBL" id="BMWC01000004">
    <property type="protein sequence ID" value="GGX00567.1"/>
    <property type="molecule type" value="Genomic_DNA"/>
</dbReference>
<protein>
    <submittedName>
        <fullName evidence="2">Oxidoreductase</fullName>
    </submittedName>
</protein>
<keyword evidence="3" id="KW-1185">Reference proteome</keyword>
<dbReference type="PANTHER" id="PTHR43539:SF78">
    <property type="entry name" value="FLAVIN-CONTAINING MONOOXYGENASE"/>
    <property type="match status" value="1"/>
</dbReference>
<reference evidence="3" key="1">
    <citation type="journal article" date="2019" name="Int. J. Syst. Evol. Microbiol.">
        <title>The Global Catalogue of Microorganisms (GCM) 10K type strain sequencing project: providing services to taxonomists for standard genome sequencing and annotation.</title>
        <authorList>
            <consortium name="The Broad Institute Genomics Platform"/>
            <consortium name="The Broad Institute Genome Sequencing Center for Infectious Disease"/>
            <person name="Wu L."/>
            <person name="Ma J."/>
        </authorList>
    </citation>
    <scope>NUCLEOTIDE SEQUENCE [LARGE SCALE GENOMIC DNA]</scope>
    <source>
        <strain evidence="3">JCM 4866</strain>
    </source>
</reference>
<dbReference type="PANTHER" id="PTHR43539">
    <property type="entry name" value="FLAVIN-BINDING MONOOXYGENASE-LIKE PROTEIN (AFU_ORTHOLOGUE AFUA_4G09220)"/>
    <property type="match status" value="1"/>
</dbReference>
<dbReference type="Gene3D" id="3.50.50.60">
    <property type="entry name" value="FAD/NAD(P)-binding domain"/>
    <property type="match status" value="1"/>
</dbReference>
<dbReference type="InterPro" id="IPR050982">
    <property type="entry name" value="Auxin_biosynth/cation_transpt"/>
</dbReference>
<accession>A0ABQ2X5J8</accession>
<dbReference type="Pfam" id="PF13738">
    <property type="entry name" value="Pyr_redox_3"/>
    <property type="match status" value="1"/>
</dbReference>
<name>A0ABQ2X5J8_9ACTN</name>
<proteinExistence type="predicted"/>
<dbReference type="InterPro" id="IPR036188">
    <property type="entry name" value="FAD/NAD-bd_sf"/>
</dbReference>
<gene>
    <name evidence="2" type="ORF">GCM10010383_33210</name>
</gene>
<evidence type="ECO:0000256" key="1">
    <source>
        <dbReference type="ARBA" id="ARBA00023002"/>
    </source>
</evidence>
<dbReference type="PRINTS" id="PR00411">
    <property type="entry name" value="PNDRDTASEI"/>
</dbReference>
<dbReference type="PRINTS" id="PR00368">
    <property type="entry name" value="FADPNR"/>
</dbReference>
<organism evidence="2 3">
    <name type="scientific">Streptomyces lomondensis</name>
    <dbReference type="NCBI Taxonomy" id="68229"/>
    <lineage>
        <taxon>Bacteria</taxon>
        <taxon>Bacillati</taxon>
        <taxon>Actinomycetota</taxon>
        <taxon>Actinomycetes</taxon>
        <taxon>Kitasatosporales</taxon>
        <taxon>Streptomycetaceae</taxon>
        <taxon>Streptomyces</taxon>
    </lineage>
</organism>
<dbReference type="SUPFAM" id="SSF51905">
    <property type="entry name" value="FAD/NAD(P)-binding domain"/>
    <property type="match status" value="2"/>
</dbReference>
<sequence>MNNTREVEVVVIGAGQAGLAGAYHLRRSGFQPDRDFVVLDHSPGPGGAWQFRWPSLTYGKVHGMHALPGMELTDADPARPSAEVISAYFDRYERTFDLRVRRPVDVRAVREGHGGPPWTEPVGVLGGGRLLVETSDGVWSTRALINATGTWDRPFWPRYPGQETFRGRQLHTAQYPGPEEFAGQRVVAVGGGASGTQHLLEIAAYAAATTWVTRRPPVFREGPFDEDAGRAAVALVEERVRQGLPPRSVVSVTGLPLNDAIRRGIEDGVLDRQPMFDRITPTGVDWADGRHVDADVILWATGFRAAIDHLAPLRLRGPGGGIRMEGTHAAADPRVHLVGYGPSASTIGANRAGRAAVRDIRRLLEREPAAA</sequence>
<comment type="caution">
    <text evidence="2">The sequence shown here is derived from an EMBL/GenBank/DDBJ whole genome shotgun (WGS) entry which is preliminary data.</text>
</comment>